<dbReference type="GO" id="GO:0016810">
    <property type="term" value="F:hydrolase activity, acting on carbon-nitrogen (but not peptide) bonds"/>
    <property type="evidence" value="ECO:0007669"/>
    <property type="project" value="InterPro"/>
</dbReference>
<evidence type="ECO:0000313" key="4">
    <source>
        <dbReference type="Proteomes" id="UP000305939"/>
    </source>
</evidence>
<reference evidence="3 4" key="1">
    <citation type="submission" date="2019-04" db="EMBL/GenBank/DDBJ databases">
        <title>Draft genome sequence of Robertkochia marina CC-AMO-30D.</title>
        <authorList>
            <person name="Hameed A."/>
            <person name="Lin S.-Y."/>
            <person name="Shahina M."/>
            <person name="Lai W.-A."/>
            <person name="Young C.-C."/>
        </authorList>
    </citation>
    <scope>NUCLEOTIDE SEQUENCE [LARGE SCALE GENOMIC DNA]</scope>
    <source>
        <strain evidence="3 4">CC-AMO-30D</strain>
    </source>
</reference>
<keyword evidence="1" id="KW-0175">Coiled coil</keyword>
<dbReference type="SUPFAM" id="SSF51556">
    <property type="entry name" value="Metallo-dependent hydrolases"/>
    <property type="match status" value="1"/>
</dbReference>
<dbReference type="Pfam" id="PF01979">
    <property type="entry name" value="Amidohydro_1"/>
    <property type="match status" value="1"/>
</dbReference>
<evidence type="ECO:0000313" key="3">
    <source>
        <dbReference type="EMBL" id="THD69270.1"/>
    </source>
</evidence>
<keyword evidence="4" id="KW-1185">Reference proteome</keyword>
<dbReference type="InterPro" id="IPR006680">
    <property type="entry name" value="Amidohydro-rel"/>
</dbReference>
<dbReference type="InterPro" id="IPR051781">
    <property type="entry name" value="Metallo-dep_Hydrolase"/>
</dbReference>
<protein>
    <recommendedName>
        <fullName evidence="2">Amidohydrolase-related domain-containing protein</fullName>
    </recommendedName>
</protein>
<dbReference type="SUPFAM" id="SSF51338">
    <property type="entry name" value="Composite domain of metallo-dependent hydrolases"/>
    <property type="match status" value="1"/>
</dbReference>
<dbReference type="Proteomes" id="UP000305939">
    <property type="component" value="Unassembled WGS sequence"/>
</dbReference>
<dbReference type="OrthoDB" id="9815657at2"/>
<dbReference type="InterPro" id="IPR011059">
    <property type="entry name" value="Metal-dep_hydrolase_composite"/>
</dbReference>
<dbReference type="Gene3D" id="3.20.20.140">
    <property type="entry name" value="Metal-dependent hydrolases"/>
    <property type="match status" value="2"/>
</dbReference>
<sequence length="498" mass="55334">MKIKSLKLFSIPFKVIALVLLLGLCISCKEKQKVKGDLIITNVNVIDVINGEVWPLKTVVIAADTIAYILDSLPGNTLEASQIIDGSDKYLIPGLWDMHMHHMGDSLMTKAIWPLYLAHGITGVREMSGIPDDFATRDSIMKGLIPGPAEYMIGSPLIDGVSSWMPGDHHILIADAEQARAWTDTLHQQGFDFIKTYSFLSREAYLAIHERAKELEMEVSGHIPADVSAIEAIKLGHKTIEHLIGLELSSATNEDEIREQFREVAATLSKEGPDKPSYDLFRSLETEPIQSIDLQKEDSLFSLLADSDTWVVPTLVLQKLNSYPEDTLFANEQFQQFLHPTARGDLIKKEHHNQGEFKTTIDYRMNSVKKLADKNVKLLAGSDLEGGRSLHMELELLVEAGLSPLHALQTATINPAKYRGTTATEGSVTPGKKANLVLLGANPLEDIRNTLSIEGVIRRGAFFPEEQLDSLKQKAVEVLEKAEQAYSIFQEKEYLESP</sequence>
<dbReference type="Gene3D" id="2.30.40.10">
    <property type="entry name" value="Urease, subunit C, domain 1"/>
    <property type="match status" value="1"/>
</dbReference>
<name>A0A4S3M314_9FLAO</name>
<dbReference type="PANTHER" id="PTHR43135">
    <property type="entry name" value="ALPHA-D-RIBOSE 1-METHYLPHOSPHONATE 5-TRIPHOSPHATE DIPHOSPHATASE"/>
    <property type="match status" value="1"/>
</dbReference>
<gene>
    <name evidence="3" type="ORF">E7Z59_02765</name>
</gene>
<dbReference type="EMBL" id="SSMC01000001">
    <property type="protein sequence ID" value="THD69270.1"/>
    <property type="molecule type" value="Genomic_DNA"/>
</dbReference>
<evidence type="ECO:0000256" key="1">
    <source>
        <dbReference type="SAM" id="Coils"/>
    </source>
</evidence>
<dbReference type="RefSeq" id="WP_136334760.1">
    <property type="nucleotide sequence ID" value="NZ_QXMP01000001.1"/>
</dbReference>
<dbReference type="PANTHER" id="PTHR43135:SF3">
    <property type="entry name" value="ALPHA-D-RIBOSE 1-METHYLPHOSPHONATE 5-TRIPHOSPHATE DIPHOSPHATASE"/>
    <property type="match status" value="1"/>
</dbReference>
<accession>A0A4S3M314</accession>
<proteinExistence type="predicted"/>
<dbReference type="AlphaFoldDB" id="A0A4S3M314"/>
<organism evidence="3 4">
    <name type="scientific">Robertkochia marina</name>
    <dbReference type="NCBI Taxonomy" id="1227945"/>
    <lineage>
        <taxon>Bacteria</taxon>
        <taxon>Pseudomonadati</taxon>
        <taxon>Bacteroidota</taxon>
        <taxon>Flavobacteriia</taxon>
        <taxon>Flavobacteriales</taxon>
        <taxon>Flavobacteriaceae</taxon>
        <taxon>Robertkochia</taxon>
    </lineage>
</organism>
<dbReference type="InterPro" id="IPR032466">
    <property type="entry name" value="Metal_Hydrolase"/>
</dbReference>
<feature type="domain" description="Amidohydrolase-related" evidence="2">
    <location>
        <begin position="366"/>
        <end position="460"/>
    </location>
</feature>
<feature type="coiled-coil region" evidence="1">
    <location>
        <begin position="465"/>
        <end position="492"/>
    </location>
</feature>
<evidence type="ECO:0000259" key="2">
    <source>
        <dbReference type="Pfam" id="PF01979"/>
    </source>
</evidence>
<comment type="caution">
    <text evidence="3">The sequence shown here is derived from an EMBL/GenBank/DDBJ whole genome shotgun (WGS) entry which is preliminary data.</text>
</comment>